<evidence type="ECO:0000259" key="6">
    <source>
        <dbReference type="Pfam" id="PF03931"/>
    </source>
</evidence>
<feature type="domain" description="SKP1 component POZ" evidence="6">
    <location>
        <begin position="23"/>
        <end position="86"/>
    </location>
</feature>
<dbReference type="OrthoDB" id="5867496at2759"/>
<dbReference type="GO" id="GO:0016567">
    <property type="term" value="P:protein ubiquitination"/>
    <property type="evidence" value="ECO:0007669"/>
    <property type="project" value="UniProtKB-UniPathway"/>
</dbReference>
<dbReference type="InterPro" id="IPR001232">
    <property type="entry name" value="SKP1-like"/>
</dbReference>
<comment type="pathway">
    <text evidence="3">Protein modification; protein ubiquitination.</text>
</comment>
<comment type="similarity">
    <text evidence="1 3">Belongs to the SKP1 family.</text>
</comment>
<dbReference type="InterPro" id="IPR011333">
    <property type="entry name" value="SKP1/BTB/POZ_sf"/>
</dbReference>
<evidence type="ECO:0000256" key="2">
    <source>
        <dbReference type="ARBA" id="ARBA00022786"/>
    </source>
</evidence>
<evidence type="ECO:0000256" key="1">
    <source>
        <dbReference type="ARBA" id="ARBA00009993"/>
    </source>
</evidence>
<feature type="domain" description="SKP1 component dimerisation" evidence="5">
    <location>
        <begin position="131"/>
        <end position="168"/>
    </location>
</feature>
<dbReference type="SUPFAM" id="SSF81382">
    <property type="entry name" value="Skp1 dimerisation domain-like"/>
    <property type="match status" value="1"/>
</dbReference>
<dbReference type="SMART" id="SM00512">
    <property type="entry name" value="Skp1"/>
    <property type="match status" value="1"/>
</dbReference>
<dbReference type="PANTHER" id="PTHR11165">
    <property type="entry name" value="SKP1"/>
    <property type="match status" value="1"/>
</dbReference>
<dbReference type="GO" id="GO:0006511">
    <property type="term" value="P:ubiquitin-dependent protein catabolic process"/>
    <property type="evidence" value="ECO:0007669"/>
    <property type="project" value="InterPro"/>
</dbReference>
<evidence type="ECO:0000313" key="8">
    <source>
        <dbReference type="Proteomes" id="UP000230233"/>
    </source>
</evidence>
<reference evidence="8" key="1">
    <citation type="submission" date="2017-10" db="EMBL/GenBank/DDBJ databases">
        <title>Rapid genome shrinkage in a self-fertile nematode reveals novel sperm competition proteins.</title>
        <authorList>
            <person name="Yin D."/>
            <person name="Schwarz E.M."/>
            <person name="Thomas C.G."/>
            <person name="Felde R.L."/>
            <person name="Korf I.F."/>
            <person name="Cutter A.D."/>
            <person name="Schartner C.M."/>
            <person name="Ralston E.J."/>
            <person name="Meyer B.J."/>
            <person name="Haag E.S."/>
        </authorList>
    </citation>
    <scope>NUCLEOTIDE SEQUENCE [LARGE SCALE GENOMIC DNA]</scope>
    <source>
        <strain evidence="8">JU1422</strain>
    </source>
</reference>
<gene>
    <name evidence="7" type="primary">Cnig_chr_II.g6368</name>
    <name evidence="7" type="ORF">B9Z55_006368</name>
</gene>
<dbReference type="Pfam" id="PF01466">
    <property type="entry name" value="Skp1"/>
    <property type="match status" value="1"/>
</dbReference>
<comment type="caution">
    <text evidence="7">The sequence shown here is derived from an EMBL/GenBank/DDBJ whole genome shotgun (WGS) entry which is preliminary data.</text>
</comment>
<proteinExistence type="inferred from homology"/>
<evidence type="ECO:0000256" key="3">
    <source>
        <dbReference type="PIRNR" id="PIRNR028729"/>
    </source>
</evidence>
<dbReference type="AlphaFoldDB" id="A0A2G5V4W2"/>
<dbReference type="CDD" id="cd18322">
    <property type="entry name" value="BTB_POZ_SKP1"/>
    <property type="match status" value="1"/>
</dbReference>
<dbReference type="Proteomes" id="UP000230233">
    <property type="component" value="Chromosome II"/>
</dbReference>
<dbReference type="UniPathway" id="UPA00143"/>
<dbReference type="InterPro" id="IPR036296">
    <property type="entry name" value="SKP1-like_dim_sf"/>
</dbReference>
<evidence type="ECO:0000313" key="7">
    <source>
        <dbReference type="EMBL" id="PIC46789.1"/>
    </source>
</evidence>
<dbReference type="Gene3D" id="3.30.710.10">
    <property type="entry name" value="Potassium Channel Kv1.1, Chain A"/>
    <property type="match status" value="1"/>
</dbReference>
<keyword evidence="8" id="KW-1185">Reference proteome</keyword>
<dbReference type="InterPro" id="IPR016072">
    <property type="entry name" value="Skp1_comp_dimer"/>
</dbReference>
<dbReference type="SUPFAM" id="SSF54695">
    <property type="entry name" value="POZ domain"/>
    <property type="match status" value="1"/>
</dbReference>
<evidence type="ECO:0000256" key="4">
    <source>
        <dbReference type="SAM" id="MobiDB-lite"/>
    </source>
</evidence>
<protein>
    <recommendedName>
        <fullName evidence="3">Skp1-related protein</fullName>
    </recommendedName>
</protein>
<dbReference type="InterPro" id="IPR016897">
    <property type="entry name" value="SKP1"/>
</dbReference>
<keyword evidence="2 3" id="KW-0833">Ubl conjugation pathway</keyword>
<feature type="region of interest" description="Disordered" evidence="4">
    <location>
        <begin position="152"/>
        <end position="193"/>
    </location>
</feature>
<organism evidence="7 8">
    <name type="scientific">Caenorhabditis nigoni</name>
    <dbReference type="NCBI Taxonomy" id="1611254"/>
    <lineage>
        <taxon>Eukaryota</taxon>
        <taxon>Metazoa</taxon>
        <taxon>Ecdysozoa</taxon>
        <taxon>Nematoda</taxon>
        <taxon>Chromadorea</taxon>
        <taxon>Rhabditida</taxon>
        <taxon>Rhabditina</taxon>
        <taxon>Rhabditomorpha</taxon>
        <taxon>Rhabditoidea</taxon>
        <taxon>Rhabditidae</taxon>
        <taxon>Peloderinae</taxon>
        <taxon>Caenorhabditis</taxon>
    </lineage>
</organism>
<dbReference type="FunFam" id="3.30.710.10:FF:000124">
    <property type="entry name" value="Protein CBG09126"/>
    <property type="match status" value="1"/>
</dbReference>
<accession>A0A2G5V4W2</accession>
<dbReference type="EMBL" id="PDUG01000002">
    <property type="protein sequence ID" value="PIC46789.1"/>
    <property type="molecule type" value="Genomic_DNA"/>
</dbReference>
<feature type="region of interest" description="Disordered" evidence="4">
    <location>
        <begin position="1"/>
        <end position="21"/>
    </location>
</feature>
<dbReference type="PIRSF" id="PIRSF028729">
    <property type="entry name" value="E3_ubiquit_lig_SCF_Skp"/>
    <property type="match status" value="1"/>
</dbReference>
<dbReference type="InterPro" id="IPR016073">
    <property type="entry name" value="Skp1_comp_POZ"/>
</dbReference>
<evidence type="ECO:0000259" key="5">
    <source>
        <dbReference type="Pfam" id="PF01466"/>
    </source>
</evidence>
<sequence length="193" mass="21632">MSSDATPSTDAESTPTPESTSYILVSSDKKSFKISDSAIRNSVTLSSLVGSCGLYTDKGEQATIPVDNMNSTVLEKIVTWCEHHKVDKPVDSRYPTEPIRITDWDRHFMAVDNETLFDLIQAVNYLDIPVLMVHLCRKVSEMASGKSPEELRITFGIPTDSEDDENERKQRTLDQDKSERVEVVGSNDEEDKN</sequence>
<dbReference type="Pfam" id="PF03931">
    <property type="entry name" value="Skp1_POZ"/>
    <property type="match status" value="1"/>
</dbReference>
<feature type="compositionally biased region" description="Basic and acidic residues" evidence="4">
    <location>
        <begin position="166"/>
        <end position="182"/>
    </location>
</feature>
<comment type="function">
    <text evidence="3">Probable essential component of SCF (SKP1-CUL1-F-box protein) E3 ubiquitin-protein ligase complexes, which mediate the ubiquitination and subsequent proteasomal degradation of target proteins. Regulates cell proliferation during embryonic and larval development.</text>
</comment>
<name>A0A2G5V4W2_9PELO</name>
<dbReference type="STRING" id="1611254.A0A2G5V4W2"/>